<feature type="domain" description="SH3" evidence="7">
    <location>
        <begin position="388"/>
        <end position="447"/>
    </location>
</feature>
<comment type="caution">
    <text evidence="8">The sequence shown here is derived from an EMBL/GenBank/DDBJ whole genome shotgun (WGS) entry which is preliminary data.</text>
</comment>
<accession>A0ABP1Q1Z4</accession>
<dbReference type="InterPro" id="IPR036028">
    <property type="entry name" value="SH3-like_dom_sf"/>
</dbReference>
<name>A0ABP1Q1Z4_9HEXA</name>
<evidence type="ECO:0000313" key="8">
    <source>
        <dbReference type="EMBL" id="CAL8081892.1"/>
    </source>
</evidence>
<proteinExistence type="predicted"/>
<sequence>MIPRTGGTGGRPNMPTNIKPSIKKKPAPPRPPQPKINRLQSSLSFNTGQDLTSARHDGVATRPAGKDLIDFSTPPGSPNSGRRNTVSNISVAKKDPNDWCYRVGASIFYVKSPLKNSVSDTPVQNPFSPPRPSNPTVPANVNSAWSPVRTTNPQKSPWESVPPPANNQAASASNTFTSTAPVTSVVHNAPIQNTSSPDNNNTIKSHYQQSAWIPAGVSSSSNASSNRSSASLSDAGGYSKPRYGNVPAAGHKELSSTLSSGSATGSGLKPKAPTIIRPATKVTSQLSKEPVTTTNSVKSVASVFENSAKGQNATGNGNGSSEREPIQRNYYDVPPDEDDFDDDDDEEEEDEPTDSSFMSPPMPSEPAPVLHLENAAAVDYPDTYSDAGQTAYALALYDLQPQVDGDIPLQTGDLVYLLRRIDDNWYYGSCGGVEGMVPSNFLNVMVPLEDIEEEPEAQTEAEEGIYTVAEFDFPAEADSDISLKVGDYVKVLGRINEDWLYGEIDGSKGQFPAAFVQPILEDLPIIKI</sequence>
<evidence type="ECO:0000256" key="6">
    <source>
        <dbReference type="SAM" id="MobiDB-lite"/>
    </source>
</evidence>
<keyword evidence="9" id="KW-1185">Reference proteome</keyword>
<protein>
    <recommendedName>
        <fullName evidence="7">SH3 domain-containing protein</fullName>
    </recommendedName>
</protein>
<feature type="compositionally biased region" description="Polar residues" evidence="6">
    <location>
        <begin position="38"/>
        <end position="52"/>
    </location>
</feature>
<keyword evidence="4" id="KW-0472">Membrane</keyword>
<feature type="compositionally biased region" description="Low complexity" evidence="6">
    <location>
        <begin position="255"/>
        <end position="268"/>
    </location>
</feature>
<dbReference type="Proteomes" id="UP001642540">
    <property type="component" value="Unassembled WGS sequence"/>
</dbReference>
<comment type="subcellular location">
    <subcellularLocation>
        <location evidence="1">Membrane</location>
        <topology evidence="1">Peripheral membrane protein</topology>
    </subcellularLocation>
</comment>
<dbReference type="CDD" id="cd00174">
    <property type="entry name" value="SH3"/>
    <property type="match status" value="1"/>
</dbReference>
<organism evidence="8 9">
    <name type="scientific">Orchesella dallaii</name>
    <dbReference type="NCBI Taxonomy" id="48710"/>
    <lineage>
        <taxon>Eukaryota</taxon>
        <taxon>Metazoa</taxon>
        <taxon>Ecdysozoa</taxon>
        <taxon>Arthropoda</taxon>
        <taxon>Hexapoda</taxon>
        <taxon>Collembola</taxon>
        <taxon>Entomobryomorpha</taxon>
        <taxon>Entomobryoidea</taxon>
        <taxon>Orchesellidae</taxon>
        <taxon>Orchesellinae</taxon>
        <taxon>Orchesella</taxon>
    </lineage>
</organism>
<feature type="compositionally biased region" description="Polar residues" evidence="6">
    <location>
        <begin position="117"/>
        <end position="126"/>
    </location>
</feature>
<feature type="compositionally biased region" description="Polar residues" evidence="6">
    <location>
        <begin position="136"/>
        <end position="157"/>
    </location>
</feature>
<dbReference type="PANTHER" id="PTHR14167:SF81">
    <property type="entry name" value="ENDOPHILIN-A"/>
    <property type="match status" value="1"/>
</dbReference>
<dbReference type="Gene3D" id="2.30.30.40">
    <property type="entry name" value="SH3 Domains"/>
    <property type="match status" value="2"/>
</dbReference>
<evidence type="ECO:0000259" key="7">
    <source>
        <dbReference type="PROSITE" id="PS50002"/>
    </source>
</evidence>
<dbReference type="Pfam" id="PF00018">
    <property type="entry name" value="SH3_1"/>
    <property type="match status" value="2"/>
</dbReference>
<dbReference type="SUPFAM" id="SSF50044">
    <property type="entry name" value="SH3-domain"/>
    <property type="match status" value="2"/>
</dbReference>
<feature type="compositionally biased region" description="Low complexity" evidence="6">
    <location>
        <begin position="218"/>
        <end position="233"/>
    </location>
</feature>
<dbReference type="SMART" id="SM00326">
    <property type="entry name" value="SH3"/>
    <property type="match status" value="2"/>
</dbReference>
<feature type="compositionally biased region" description="Polar residues" evidence="6">
    <location>
        <begin position="281"/>
        <end position="295"/>
    </location>
</feature>
<dbReference type="EMBL" id="CAXLJM020000015">
    <property type="protein sequence ID" value="CAL8081892.1"/>
    <property type="molecule type" value="Genomic_DNA"/>
</dbReference>
<dbReference type="InterPro" id="IPR001452">
    <property type="entry name" value="SH3_domain"/>
</dbReference>
<feature type="region of interest" description="Disordered" evidence="6">
    <location>
        <begin position="307"/>
        <end position="366"/>
    </location>
</feature>
<keyword evidence="2 5" id="KW-0728">SH3 domain</keyword>
<gene>
    <name evidence="8" type="ORF">ODALV1_LOCUS5051</name>
</gene>
<feature type="compositionally biased region" description="Basic and acidic residues" evidence="6">
    <location>
        <begin position="53"/>
        <end position="69"/>
    </location>
</feature>
<evidence type="ECO:0000256" key="2">
    <source>
        <dbReference type="ARBA" id="ARBA00022443"/>
    </source>
</evidence>
<feature type="compositionally biased region" description="Gly residues" evidence="6">
    <location>
        <begin position="1"/>
        <end position="10"/>
    </location>
</feature>
<evidence type="ECO:0000256" key="4">
    <source>
        <dbReference type="ARBA" id="ARBA00023136"/>
    </source>
</evidence>
<feature type="region of interest" description="Disordered" evidence="6">
    <location>
        <begin position="117"/>
        <end position="172"/>
    </location>
</feature>
<keyword evidence="3" id="KW-0175">Coiled coil</keyword>
<reference evidence="8 9" key="1">
    <citation type="submission" date="2024-08" db="EMBL/GenBank/DDBJ databases">
        <authorList>
            <person name="Cucini C."/>
            <person name="Frati F."/>
        </authorList>
    </citation>
    <scope>NUCLEOTIDE SEQUENCE [LARGE SCALE GENOMIC DNA]</scope>
</reference>
<feature type="compositionally biased region" description="Acidic residues" evidence="6">
    <location>
        <begin position="334"/>
        <end position="353"/>
    </location>
</feature>
<feature type="domain" description="SH3" evidence="7">
    <location>
        <begin position="462"/>
        <end position="521"/>
    </location>
</feature>
<dbReference type="InterPro" id="IPR050384">
    <property type="entry name" value="Endophilin_SH3RF"/>
</dbReference>
<dbReference type="PANTHER" id="PTHR14167">
    <property type="entry name" value="SH3 DOMAIN-CONTAINING"/>
    <property type="match status" value="1"/>
</dbReference>
<feature type="region of interest" description="Disordered" evidence="6">
    <location>
        <begin position="216"/>
        <end position="295"/>
    </location>
</feature>
<dbReference type="PROSITE" id="PS50002">
    <property type="entry name" value="SH3"/>
    <property type="match status" value="2"/>
</dbReference>
<evidence type="ECO:0000313" key="9">
    <source>
        <dbReference type="Proteomes" id="UP001642540"/>
    </source>
</evidence>
<evidence type="ECO:0000256" key="3">
    <source>
        <dbReference type="ARBA" id="ARBA00023054"/>
    </source>
</evidence>
<evidence type="ECO:0000256" key="1">
    <source>
        <dbReference type="ARBA" id="ARBA00004170"/>
    </source>
</evidence>
<evidence type="ECO:0000256" key="5">
    <source>
        <dbReference type="PROSITE-ProRule" id="PRU00192"/>
    </source>
</evidence>
<feature type="region of interest" description="Disordered" evidence="6">
    <location>
        <begin position="1"/>
        <end position="86"/>
    </location>
</feature>